<evidence type="ECO:0000313" key="13">
    <source>
        <dbReference type="Proteomes" id="UP001152803"/>
    </source>
</evidence>
<keyword evidence="7" id="KW-0175">Coiled coil</keyword>
<evidence type="ECO:0000256" key="2">
    <source>
        <dbReference type="ARBA" id="ARBA00022490"/>
    </source>
</evidence>
<gene>
    <name evidence="12" type="ORF">COCON_G00139100</name>
</gene>
<protein>
    <recommendedName>
        <fullName evidence="9">Ankyrin repeat and BTB/POZ domain-containing protein 1</fullName>
    </recommendedName>
</protein>
<dbReference type="InterPro" id="IPR011333">
    <property type="entry name" value="SKP1/BTB/POZ_sf"/>
</dbReference>
<organism evidence="12 13">
    <name type="scientific">Conger conger</name>
    <name type="common">Conger eel</name>
    <name type="synonym">Muraena conger</name>
    <dbReference type="NCBI Taxonomy" id="82655"/>
    <lineage>
        <taxon>Eukaryota</taxon>
        <taxon>Metazoa</taxon>
        <taxon>Chordata</taxon>
        <taxon>Craniata</taxon>
        <taxon>Vertebrata</taxon>
        <taxon>Euteleostomi</taxon>
        <taxon>Actinopterygii</taxon>
        <taxon>Neopterygii</taxon>
        <taxon>Teleostei</taxon>
        <taxon>Anguilliformes</taxon>
        <taxon>Congridae</taxon>
        <taxon>Conger</taxon>
    </lineage>
</organism>
<dbReference type="InterPro" id="IPR002110">
    <property type="entry name" value="Ankyrin_rpt"/>
</dbReference>
<dbReference type="EMBL" id="JAFJMO010000010">
    <property type="protein sequence ID" value="KAJ8264811.1"/>
    <property type="molecule type" value="Genomic_DNA"/>
</dbReference>
<keyword evidence="13" id="KW-1185">Reference proteome</keyword>
<keyword evidence="2" id="KW-0963">Cytoplasm</keyword>
<dbReference type="PROSITE" id="PS50088">
    <property type="entry name" value="ANK_REPEAT"/>
    <property type="match status" value="1"/>
</dbReference>
<dbReference type="AlphaFoldDB" id="A0A9Q1DAF5"/>
<feature type="domain" description="BTB" evidence="11">
    <location>
        <begin position="271"/>
        <end position="345"/>
    </location>
</feature>
<dbReference type="GO" id="GO:0005737">
    <property type="term" value="C:cytoplasm"/>
    <property type="evidence" value="ECO:0007669"/>
    <property type="project" value="UniProtKB-SubCell"/>
</dbReference>
<dbReference type="PROSITE" id="PS50097">
    <property type="entry name" value="BTB"/>
    <property type="match status" value="2"/>
</dbReference>
<dbReference type="GO" id="GO:0003746">
    <property type="term" value="F:translation elongation factor activity"/>
    <property type="evidence" value="ECO:0007669"/>
    <property type="project" value="UniProtKB-KW"/>
</dbReference>
<dbReference type="CDD" id="cd18296">
    <property type="entry name" value="BTB2_POZ_ABTB1_BPOZ1"/>
    <property type="match status" value="1"/>
</dbReference>
<dbReference type="CDD" id="cd18295">
    <property type="entry name" value="BTB1_POZ_ABTB1_BPOZ1"/>
    <property type="match status" value="1"/>
</dbReference>
<dbReference type="SMART" id="SM00248">
    <property type="entry name" value="ANK"/>
    <property type="match status" value="2"/>
</dbReference>
<reference evidence="12" key="1">
    <citation type="journal article" date="2023" name="Science">
        <title>Genome structures resolve the early diversification of teleost fishes.</title>
        <authorList>
            <person name="Parey E."/>
            <person name="Louis A."/>
            <person name="Montfort J."/>
            <person name="Bouchez O."/>
            <person name="Roques C."/>
            <person name="Iampietro C."/>
            <person name="Lluch J."/>
            <person name="Castinel A."/>
            <person name="Donnadieu C."/>
            <person name="Desvignes T."/>
            <person name="Floi Bucao C."/>
            <person name="Jouanno E."/>
            <person name="Wen M."/>
            <person name="Mejri S."/>
            <person name="Dirks R."/>
            <person name="Jansen H."/>
            <person name="Henkel C."/>
            <person name="Chen W.J."/>
            <person name="Zahm M."/>
            <person name="Cabau C."/>
            <person name="Klopp C."/>
            <person name="Thompson A.W."/>
            <person name="Robinson-Rechavi M."/>
            <person name="Braasch I."/>
            <person name="Lecointre G."/>
            <person name="Bobe J."/>
            <person name="Postlethwait J.H."/>
            <person name="Berthelot C."/>
            <person name="Roest Crollius H."/>
            <person name="Guiguen Y."/>
        </authorList>
    </citation>
    <scope>NUCLEOTIDE SEQUENCE</scope>
    <source>
        <strain evidence="12">Concon-B</strain>
    </source>
</reference>
<dbReference type="InterPro" id="IPR036770">
    <property type="entry name" value="Ankyrin_rpt-contain_sf"/>
</dbReference>
<dbReference type="SUPFAM" id="SSF48403">
    <property type="entry name" value="Ankyrin repeat"/>
    <property type="match status" value="1"/>
</dbReference>
<dbReference type="InterPro" id="IPR044515">
    <property type="entry name" value="ABTB1"/>
</dbReference>
<feature type="domain" description="BTB" evidence="11">
    <location>
        <begin position="115"/>
        <end position="182"/>
    </location>
</feature>
<dbReference type="FunFam" id="1.25.40.20:FF:000115">
    <property type="entry name" value="Ankyrin repeat and BTB/POZ domain-containing protein 1"/>
    <property type="match status" value="1"/>
</dbReference>
<evidence type="ECO:0000256" key="10">
    <source>
        <dbReference type="PROSITE-ProRule" id="PRU00023"/>
    </source>
</evidence>
<keyword evidence="3" id="KW-0677">Repeat</keyword>
<accession>A0A9Q1DAF5</accession>
<dbReference type="PROSITE" id="PS50297">
    <property type="entry name" value="ANK_REP_REGION"/>
    <property type="match status" value="1"/>
</dbReference>
<dbReference type="FunFam" id="3.30.710.10:FF:000064">
    <property type="entry name" value="Ankyrin repeat and BTB/POZ domain-containing protein 1"/>
    <property type="match status" value="1"/>
</dbReference>
<evidence type="ECO:0000313" key="12">
    <source>
        <dbReference type="EMBL" id="KAJ8264811.1"/>
    </source>
</evidence>
<comment type="caution">
    <text evidence="12">The sequence shown here is derived from an EMBL/GenBank/DDBJ whole genome shotgun (WGS) entry which is preliminary data.</text>
</comment>
<sequence length="477" mass="55020">MDAYDLFTSCRKGDVSRVRYLVEQRDVELNVRDKWDSTPLYYACLCGHEELVQYLLANGARCEVNTFDSERCLYGALSDQIRRLLKEYKRITAKTMQRDLYDHFLQSLLEQGFYSDVLFLVHGESFRTHRCILSARSEYFSDMFETKWKGKSIVALKHPLVNPAAFGVILQYLYTGRCDIEVSYVEDCKRLAKQCKIHELIDALETKTKQALTFVTSKPGTCVKVLTLEPESNRQVQEEMALLADCSLPAQLRVGFGELPFDKTDNFPNYPDICFRVEGYSFLCHKVFFCGRSDYFRALLEDHFSEGEMLQSQPCTPALTLHHLPHDIFIRLLYYIYSDDTELSEENVEEVLGVADMWLLPGLKRLCGRVLAQGLGEDSVLRLWRTARLYRLSRLEDQCTELMARIIYKLVEDPEFAQLVQEDAAAVADRQETDSIPLVDDIRFHISSNVQTYSAIEEAQQRLLALEDLLLLIGLEC</sequence>
<dbReference type="SUPFAM" id="SSF54695">
    <property type="entry name" value="POZ domain"/>
    <property type="match status" value="2"/>
</dbReference>
<keyword evidence="4" id="KW-0251">Elongation factor</keyword>
<dbReference type="PANTHER" id="PTHR46231">
    <property type="entry name" value="ANKYRIN REPEAT AND BTB/POZ DOMAIN-CONTAINING PROTEIN 1"/>
    <property type="match status" value="1"/>
</dbReference>
<dbReference type="CDD" id="cd18497">
    <property type="entry name" value="BACK_ABTB1_BPOZ"/>
    <property type="match status" value="1"/>
</dbReference>
<proteinExistence type="predicted"/>
<comment type="subcellular location">
    <subcellularLocation>
        <location evidence="1">Cytoplasm</location>
    </subcellularLocation>
</comment>
<evidence type="ECO:0000256" key="9">
    <source>
        <dbReference type="ARBA" id="ARBA00071418"/>
    </source>
</evidence>
<evidence type="ECO:0000256" key="5">
    <source>
        <dbReference type="ARBA" id="ARBA00022917"/>
    </source>
</evidence>
<evidence type="ECO:0000256" key="6">
    <source>
        <dbReference type="ARBA" id="ARBA00023043"/>
    </source>
</evidence>
<dbReference type="OrthoDB" id="684045at2759"/>
<evidence type="ECO:0000256" key="1">
    <source>
        <dbReference type="ARBA" id="ARBA00004496"/>
    </source>
</evidence>
<dbReference type="Gene3D" id="3.30.710.10">
    <property type="entry name" value="Potassium Channel Kv1.1, Chain A"/>
    <property type="match status" value="2"/>
</dbReference>
<feature type="repeat" description="ANK" evidence="10">
    <location>
        <begin position="35"/>
        <end position="67"/>
    </location>
</feature>
<comment type="function">
    <text evidence="8">May act as a mediator of the PTEN growth-suppressive signaling pathway. May play a role in developmental processes.</text>
</comment>
<dbReference type="Pfam" id="PF12796">
    <property type="entry name" value="Ank_2"/>
    <property type="match status" value="1"/>
</dbReference>
<evidence type="ECO:0000256" key="4">
    <source>
        <dbReference type="ARBA" id="ARBA00022768"/>
    </source>
</evidence>
<dbReference type="Gene3D" id="1.25.40.20">
    <property type="entry name" value="Ankyrin repeat-containing domain"/>
    <property type="match status" value="1"/>
</dbReference>
<dbReference type="FunFam" id="3.30.710.10:FF:000063">
    <property type="entry name" value="Ankyrin repeat and BTB/POZ domain-containing protein 1"/>
    <property type="match status" value="1"/>
</dbReference>
<evidence type="ECO:0000256" key="8">
    <source>
        <dbReference type="ARBA" id="ARBA00053518"/>
    </source>
</evidence>
<evidence type="ECO:0000256" key="7">
    <source>
        <dbReference type="ARBA" id="ARBA00023054"/>
    </source>
</evidence>
<dbReference type="SMART" id="SM00225">
    <property type="entry name" value="BTB"/>
    <property type="match status" value="2"/>
</dbReference>
<dbReference type="GO" id="GO:0000151">
    <property type="term" value="C:ubiquitin ligase complex"/>
    <property type="evidence" value="ECO:0007669"/>
    <property type="project" value="TreeGrafter"/>
</dbReference>
<name>A0A9Q1DAF5_CONCO</name>
<evidence type="ECO:0000256" key="3">
    <source>
        <dbReference type="ARBA" id="ARBA00022737"/>
    </source>
</evidence>
<evidence type="ECO:0000259" key="11">
    <source>
        <dbReference type="PROSITE" id="PS50097"/>
    </source>
</evidence>
<dbReference type="Proteomes" id="UP001152803">
    <property type="component" value="Unassembled WGS sequence"/>
</dbReference>
<dbReference type="PANTHER" id="PTHR46231:SF1">
    <property type="entry name" value="ANKYRIN REPEAT AND BTB_POZ DOMAIN-CONTAINING PROTEIN 1"/>
    <property type="match status" value="1"/>
</dbReference>
<dbReference type="InterPro" id="IPR000210">
    <property type="entry name" value="BTB/POZ_dom"/>
</dbReference>
<dbReference type="Pfam" id="PF00651">
    <property type="entry name" value="BTB"/>
    <property type="match status" value="2"/>
</dbReference>
<keyword evidence="5" id="KW-0648">Protein biosynthesis</keyword>
<keyword evidence="6 10" id="KW-0040">ANK repeat</keyword>